<dbReference type="Pfam" id="PF00175">
    <property type="entry name" value="NAD_binding_1"/>
    <property type="match status" value="1"/>
</dbReference>
<reference evidence="5 6" key="1">
    <citation type="journal article" date="2013" name="PLoS Genet.">
        <title>Distinctive expansion of potential virulence genes in the genome of the oomycete fish pathogen Saprolegnia parasitica.</title>
        <authorList>
            <person name="Jiang R.H."/>
            <person name="de Bruijn I."/>
            <person name="Haas B.J."/>
            <person name="Belmonte R."/>
            <person name="Lobach L."/>
            <person name="Christie J."/>
            <person name="van den Ackerveken G."/>
            <person name="Bottin A."/>
            <person name="Bulone V."/>
            <person name="Diaz-Moreno S.M."/>
            <person name="Dumas B."/>
            <person name="Fan L."/>
            <person name="Gaulin E."/>
            <person name="Govers F."/>
            <person name="Grenville-Briggs L.J."/>
            <person name="Horner N.R."/>
            <person name="Levin J.Z."/>
            <person name="Mammella M."/>
            <person name="Meijer H.J."/>
            <person name="Morris P."/>
            <person name="Nusbaum C."/>
            <person name="Oome S."/>
            <person name="Phillips A.J."/>
            <person name="van Rooyen D."/>
            <person name="Rzeszutek E."/>
            <person name="Saraiva M."/>
            <person name="Secombes C.J."/>
            <person name="Seidl M.F."/>
            <person name="Snel B."/>
            <person name="Stassen J.H."/>
            <person name="Sykes S."/>
            <person name="Tripathy S."/>
            <person name="van den Berg H."/>
            <person name="Vega-Arreguin J.C."/>
            <person name="Wawra S."/>
            <person name="Young S.K."/>
            <person name="Zeng Q."/>
            <person name="Dieguez-Uribeondo J."/>
            <person name="Russ C."/>
            <person name="Tyler B.M."/>
            <person name="van West P."/>
        </authorList>
    </citation>
    <scope>NUCLEOTIDE SEQUENCE [LARGE SCALE GENOMIC DNA]</scope>
    <source>
        <strain evidence="5 6">CBS 223.65</strain>
    </source>
</reference>
<dbReference type="GO" id="GO:0050660">
    <property type="term" value="F:flavin adenine dinucleotide binding"/>
    <property type="evidence" value="ECO:0007669"/>
    <property type="project" value="TreeGrafter"/>
</dbReference>
<evidence type="ECO:0000259" key="4">
    <source>
        <dbReference type="PROSITE" id="PS50902"/>
    </source>
</evidence>
<dbReference type="InterPro" id="IPR029039">
    <property type="entry name" value="Flavoprotein-like_sf"/>
</dbReference>
<evidence type="ECO:0000256" key="1">
    <source>
        <dbReference type="ARBA" id="ARBA00022630"/>
    </source>
</evidence>
<dbReference type="Gene3D" id="3.40.50.80">
    <property type="entry name" value="Nucleotide-binding domain of ferredoxin-NADP reductase (FNR) module"/>
    <property type="match status" value="1"/>
</dbReference>
<dbReference type="SUPFAM" id="SSF52218">
    <property type="entry name" value="Flavoproteins"/>
    <property type="match status" value="1"/>
</dbReference>
<evidence type="ECO:0000256" key="3">
    <source>
        <dbReference type="SAM" id="MobiDB-lite"/>
    </source>
</evidence>
<dbReference type="VEuPathDB" id="FungiDB:SPRG_03832"/>
<dbReference type="PANTHER" id="PTHR19384:SF17">
    <property type="entry name" value="NADPH--CYTOCHROME P450 REDUCTASE"/>
    <property type="match status" value="1"/>
</dbReference>
<sequence length="656" mass="73097">MSGMFANLFGSMSLRKLTSAASMRSRVSIAPSVTSRRMVSVRERFSPSPSPRGSVTKSPRGSVTEIKPVTLVIYYGSQTGRSEAFANRLVAAARCIGYAAEVKDLYKFNPDDFVTERHVIFILSAYMDGGATDNAAHFNFWINYQVDANAARLLSDQHYAVFASGDSAFGDHFNLFGIAIDTKLALLGGRRLLECTLGDASKNLDVTYADWETRLFGVLRDSASVMTPLETVTPMRASKPFVPFLVLLQFKTIEVPPPHAVDFQMRLQKQHKLPNLVAQNSHFFDPLPLVFGSLSNEASLWHLELKVNPLLEKWTCRTGDTLVLFMENTPETAHAIASALQFKLQQWIQAVPVSGVPFKHPFPTPCTVLDALTKYYECATVSQRVVDKEAFEARVVSPELSLYGLLLLCPSIEISLDIFLHVVPSMQPRYLTVMSFHEGTVGLYLDVPSKPNATMTSLETHSGAFHAYFTALAAKKECAVRLAKAAKHSLMATVDTTQYLLQALVLPARFSSGDRTQPLPILTLLRERMRPPAATGHHWLFYNCKNQNALPHINEIEGWTDDDVRLTFVVASPPDVKATSFLTLRDAVRAHMSRVLEDIDQQQGRIYVCGKTSFLNDIRQTLLIGKRMQLQRDDGAAEAWLAELLEQDRYVESTRG</sequence>
<dbReference type="AlphaFoldDB" id="A0A067CKH9"/>
<dbReference type="PROSITE" id="PS50902">
    <property type="entry name" value="FLAVODOXIN_LIKE"/>
    <property type="match status" value="1"/>
</dbReference>
<dbReference type="Proteomes" id="UP000030745">
    <property type="component" value="Unassembled WGS sequence"/>
</dbReference>
<dbReference type="RefSeq" id="XP_012197819.1">
    <property type="nucleotide sequence ID" value="XM_012342429.1"/>
</dbReference>
<dbReference type="InterPro" id="IPR008254">
    <property type="entry name" value="Flavodoxin/NO_synth"/>
</dbReference>
<dbReference type="InterPro" id="IPR017938">
    <property type="entry name" value="Riboflavin_synthase-like_b-brl"/>
</dbReference>
<dbReference type="PANTHER" id="PTHR19384">
    <property type="entry name" value="NITRIC OXIDE SYNTHASE-RELATED"/>
    <property type="match status" value="1"/>
</dbReference>
<evidence type="ECO:0000256" key="2">
    <source>
        <dbReference type="ARBA" id="ARBA00023797"/>
    </source>
</evidence>
<dbReference type="Gene3D" id="3.40.50.360">
    <property type="match status" value="1"/>
</dbReference>
<feature type="domain" description="Flavodoxin-like" evidence="4">
    <location>
        <begin position="71"/>
        <end position="216"/>
    </location>
</feature>
<dbReference type="InterPro" id="IPR023173">
    <property type="entry name" value="NADPH_Cyt_P450_Rdtase_alpha"/>
</dbReference>
<feature type="compositionally biased region" description="Polar residues" evidence="3">
    <location>
        <begin position="51"/>
        <end position="61"/>
    </location>
</feature>
<keyword evidence="1" id="KW-0285">Flavoprotein</keyword>
<evidence type="ECO:0000313" key="5">
    <source>
        <dbReference type="EMBL" id="KDO31214.1"/>
    </source>
</evidence>
<dbReference type="KEGG" id="spar:SPRG_03832"/>
<gene>
    <name evidence="5" type="ORF">SPRG_03832</name>
</gene>
<dbReference type="EMBL" id="KK583198">
    <property type="protein sequence ID" value="KDO31214.1"/>
    <property type="molecule type" value="Genomic_DNA"/>
</dbReference>
<dbReference type="SUPFAM" id="SSF63380">
    <property type="entry name" value="Riboflavin synthase domain-like"/>
    <property type="match status" value="1"/>
</dbReference>
<dbReference type="GO" id="GO:0003958">
    <property type="term" value="F:NADPH-hemoprotein reductase activity"/>
    <property type="evidence" value="ECO:0007669"/>
    <property type="project" value="UniProtKB-EC"/>
</dbReference>
<dbReference type="PRINTS" id="PR00369">
    <property type="entry name" value="FLAVODOXIN"/>
</dbReference>
<accession>A0A067CKH9</accession>
<dbReference type="InterPro" id="IPR001433">
    <property type="entry name" value="OxRdtase_FAD/NAD-bd"/>
</dbReference>
<dbReference type="STRING" id="695850.A0A067CKH9"/>
<dbReference type="GO" id="GO:0005829">
    <property type="term" value="C:cytosol"/>
    <property type="evidence" value="ECO:0007669"/>
    <property type="project" value="TreeGrafter"/>
</dbReference>
<dbReference type="SUPFAM" id="SSF52343">
    <property type="entry name" value="Ferredoxin reductase-like, C-terminal NADP-linked domain"/>
    <property type="match status" value="1"/>
</dbReference>
<dbReference type="InterPro" id="IPR001094">
    <property type="entry name" value="Flavdoxin-like"/>
</dbReference>
<name>A0A067CKH9_SAPPC</name>
<proteinExistence type="predicted"/>
<dbReference type="GeneID" id="24126312"/>
<dbReference type="Gene3D" id="1.20.990.10">
    <property type="entry name" value="NADPH-cytochrome p450 Reductase, Chain A, domain 3"/>
    <property type="match status" value="1"/>
</dbReference>
<feature type="region of interest" description="Disordered" evidence="3">
    <location>
        <begin position="40"/>
        <end position="61"/>
    </location>
</feature>
<dbReference type="InterPro" id="IPR039261">
    <property type="entry name" value="FNR_nucleotide-bd"/>
</dbReference>
<organism evidence="5 6">
    <name type="scientific">Saprolegnia parasitica (strain CBS 223.65)</name>
    <dbReference type="NCBI Taxonomy" id="695850"/>
    <lineage>
        <taxon>Eukaryota</taxon>
        <taxon>Sar</taxon>
        <taxon>Stramenopiles</taxon>
        <taxon>Oomycota</taxon>
        <taxon>Saprolegniomycetes</taxon>
        <taxon>Saprolegniales</taxon>
        <taxon>Saprolegniaceae</taxon>
        <taxon>Saprolegnia</taxon>
    </lineage>
</organism>
<evidence type="ECO:0000313" key="6">
    <source>
        <dbReference type="Proteomes" id="UP000030745"/>
    </source>
</evidence>
<dbReference type="Gene3D" id="2.40.30.10">
    <property type="entry name" value="Translation factors"/>
    <property type="match status" value="1"/>
</dbReference>
<protein>
    <recommendedName>
        <fullName evidence="2">NADPH--hemoprotein reductase</fullName>
        <ecNumber evidence="2">1.6.2.4</ecNumber>
    </recommendedName>
</protein>
<dbReference type="OrthoDB" id="1856718at2759"/>
<dbReference type="OMA" id="KYYECAT"/>
<keyword evidence="6" id="KW-1185">Reference proteome</keyword>
<dbReference type="EC" id="1.6.2.4" evidence="2"/>
<dbReference type="GO" id="GO:0010181">
    <property type="term" value="F:FMN binding"/>
    <property type="evidence" value="ECO:0007669"/>
    <property type="project" value="InterPro"/>
</dbReference>
<dbReference type="Pfam" id="PF00258">
    <property type="entry name" value="Flavodoxin_1"/>
    <property type="match status" value="1"/>
</dbReference>